<dbReference type="RefSeq" id="WP_119440042.1">
    <property type="nucleotide sequence ID" value="NZ_QWGR01000019.1"/>
</dbReference>
<feature type="domain" description="Pyridoxine 5'-phosphate oxidase dimerisation C-terminal" evidence="11">
    <location>
        <begin position="171"/>
        <end position="211"/>
    </location>
</feature>
<comment type="similarity">
    <text evidence="1 7">Belongs to the pyridoxamine 5'-phosphate oxidase family.</text>
</comment>
<keyword evidence="13" id="KW-1185">Reference proteome</keyword>
<keyword evidence="3 7" id="KW-0285">Flavoprotein</keyword>
<feature type="binding site" evidence="7 9">
    <location>
        <begin position="139"/>
        <end position="140"/>
    </location>
    <ligand>
        <name>FMN</name>
        <dbReference type="ChEBI" id="CHEBI:58210"/>
    </ligand>
</feature>
<dbReference type="Gene3D" id="2.30.110.10">
    <property type="entry name" value="Electron Transport, Fmn-binding Protein, Chain A"/>
    <property type="match status" value="1"/>
</dbReference>
<dbReference type="OrthoDB" id="9780392at2"/>
<dbReference type="PANTHER" id="PTHR10851:SF0">
    <property type="entry name" value="PYRIDOXINE-5'-PHOSPHATE OXIDASE"/>
    <property type="match status" value="1"/>
</dbReference>
<dbReference type="NCBIfam" id="NF004231">
    <property type="entry name" value="PRK05679.1"/>
    <property type="match status" value="1"/>
</dbReference>
<comment type="pathway">
    <text evidence="7">Cofactor metabolism; pyridoxal 5'-phosphate salvage; pyridoxal 5'-phosphate from pyridoxine 5'-phosphate: step 1/1.</text>
</comment>
<organism evidence="12 13">
    <name type="scientific">Maribellus luteus</name>
    <dbReference type="NCBI Taxonomy" id="2305463"/>
    <lineage>
        <taxon>Bacteria</taxon>
        <taxon>Pseudomonadati</taxon>
        <taxon>Bacteroidota</taxon>
        <taxon>Bacteroidia</taxon>
        <taxon>Marinilabiliales</taxon>
        <taxon>Prolixibacteraceae</taxon>
        <taxon>Maribellus</taxon>
    </lineage>
</organism>
<dbReference type="HAMAP" id="MF_01629">
    <property type="entry name" value="PdxH"/>
    <property type="match status" value="1"/>
</dbReference>
<feature type="binding site" evidence="7 8">
    <location>
        <begin position="190"/>
        <end position="192"/>
    </location>
    <ligand>
        <name>substrate</name>
    </ligand>
</feature>
<dbReference type="PIRSF" id="PIRSF000190">
    <property type="entry name" value="Pyd_amn-ph_oxd"/>
    <property type="match status" value="1"/>
</dbReference>
<keyword evidence="5 7" id="KW-0560">Oxidoreductase</keyword>
<protein>
    <recommendedName>
        <fullName evidence="7">Pyridoxine/pyridoxamine 5'-phosphate oxidase</fullName>
        <ecNumber evidence="7">1.4.3.5</ecNumber>
    </recommendedName>
    <alternativeName>
        <fullName evidence="7">PNP/PMP oxidase</fullName>
        <shortName evidence="7">PNPOx</shortName>
    </alternativeName>
    <alternativeName>
        <fullName evidence="7">Pyridoxal 5'-phosphate synthase</fullName>
    </alternativeName>
</protein>
<dbReference type="SUPFAM" id="SSF50475">
    <property type="entry name" value="FMN-binding split barrel"/>
    <property type="match status" value="1"/>
</dbReference>
<comment type="catalytic activity">
    <reaction evidence="7">
        <text>pyridoxine 5'-phosphate + O2 = pyridoxal 5'-phosphate + H2O2</text>
        <dbReference type="Rhea" id="RHEA:15149"/>
        <dbReference type="ChEBI" id="CHEBI:15379"/>
        <dbReference type="ChEBI" id="CHEBI:16240"/>
        <dbReference type="ChEBI" id="CHEBI:58589"/>
        <dbReference type="ChEBI" id="CHEBI:597326"/>
        <dbReference type="EC" id="1.4.3.5"/>
    </reaction>
</comment>
<gene>
    <name evidence="7 12" type="primary">pdxH</name>
    <name evidence="12" type="ORF">D1614_21410</name>
</gene>
<evidence type="ECO:0000256" key="4">
    <source>
        <dbReference type="ARBA" id="ARBA00022643"/>
    </source>
</evidence>
<name>A0A399SR67_9BACT</name>
<comment type="catalytic activity">
    <reaction evidence="7">
        <text>pyridoxamine 5'-phosphate + O2 + H2O = pyridoxal 5'-phosphate + H2O2 + NH4(+)</text>
        <dbReference type="Rhea" id="RHEA:15817"/>
        <dbReference type="ChEBI" id="CHEBI:15377"/>
        <dbReference type="ChEBI" id="CHEBI:15379"/>
        <dbReference type="ChEBI" id="CHEBI:16240"/>
        <dbReference type="ChEBI" id="CHEBI:28938"/>
        <dbReference type="ChEBI" id="CHEBI:58451"/>
        <dbReference type="ChEBI" id="CHEBI:597326"/>
        <dbReference type="EC" id="1.4.3.5"/>
    </reaction>
</comment>
<feature type="binding site" evidence="7 8">
    <location>
        <position position="122"/>
    </location>
    <ligand>
        <name>substrate</name>
    </ligand>
</feature>
<dbReference type="InterPro" id="IPR012349">
    <property type="entry name" value="Split_barrel_FMN-bd"/>
</dbReference>
<accession>A0A399SR67</accession>
<feature type="binding site" evidence="7 8">
    <location>
        <position position="126"/>
    </location>
    <ligand>
        <name>substrate</name>
    </ligand>
</feature>
<evidence type="ECO:0000256" key="2">
    <source>
        <dbReference type="ARBA" id="ARBA00011738"/>
    </source>
</evidence>
<feature type="binding site" evidence="7 8">
    <location>
        <position position="130"/>
    </location>
    <ligand>
        <name>substrate</name>
    </ligand>
</feature>
<sequence>MKLDSIRRDYKKAALTKKEAAPDPIHFFSQWMNEALALELPDATSMALTTVGEDGFPQSRIVLLKDFGNEGFTFFTNYHSEKGRAIAQNPKVSLHFFWAELERQIRITGMAEKTGEEVSEQYFHSRPLDSQIAAAVSAQSTEVPSRAYLEEKFAEMKNRLDGADPKRPEHWGGYWVHPLKFEFWQGRANRLHDRLVYEKQAENWIIKRLAP</sequence>
<keyword evidence="6 7" id="KW-0664">Pyridoxine biosynthesis</keyword>
<comment type="subunit">
    <text evidence="2 7">Homodimer.</text>
</comment>
<feature type="binding site" evidence="7 9">
    <location>
        <begin position="60"/>
        <end position="65"/>
    </location>
    <ligand>
        <name>FMN</name>
        <dbReference type="ChEBI" id="CHEBI:58210"/>
    </ligand>
</feature>
<feature type="binding site" evidence="8">
    <location>
        <begin position="7"/>
        <end position="10"/>
    </location>
    <ligand>
        <name>substrate</name>
    </ligand>
</feature>
<dbReference type="InterPro" id="IPR019740">
    <property type="entry name" value="Pyridox_Oxase_CS"/>
</dbReference>
<comment type="caution">
    <text evidence="7">Lacks conserved residue(s) required for the propagation of feature annotation.</text>
</comment>
<dbReference type="InterPro" id="IPR000659">
    <property type="entry name" value="Pyridox_Oxase"/>
</dbReference>
<feature type="binding site" evidence="7 9">
    <location>
        <position position="194"/>
    </location>
    <ligand>
        <name>FMN</name>
        <dbReference type="ChEBI" id="CHEBI:58210"/>
    </ligand>
</feature>
<evidence type="ECO:0000259" key="10">
    <source>
        <dbReference type="Pfam" id="PF01243"/>
    </source>
</evidence>
<dbReference type="PROSITE" id="PS01064">
    <property type="entry name" value="PYRIDOX_OXIDASE"/>
    <property type="match status" value="1"/>
</dbReference>
<feature type="binding site" evidence="7 9">
    <location>
        <position position="82"/>
    </location>
    <ligand>
        <name>FMN</name>
        <dbReference type="ChEBI" id="CHEBI:58210"/>
    </ligand>
</feature>
<evidence type="ECO:0000256" key="6">
    <source>
        <dbReference type="ARBA" id="ARBA00023096"/>
    </source>
</evidence>
<evidence type="ECO:0000313" key="12">
    <source>
        <dbReference type="EMBL" id="RIJ45868.1"/>
    </source>
</evidence>
<evidence type="ECO:0000256" key="5">
    <source>
        <dbReference type="ARBA" id="ARBA00023002"/>
    </source>
</evidence>
<dbReference type="GO" id="GO:0008615">
    <property type="term" value="P:pyridoxine biosynthetic process"/>
    <property type="evidence" value="ECO:0007669"/>
    <property type="project" value="UniProtKB-UniRule"/>
</dbReference>
<dbReference type="Pfam" id="PF01243">
    <property type="entry name" value="PNPOx_N"/>
    <property type="match status" value="1"/>
</dbReference>
<evidence type="ECO:0000259" key="11">
    <source>
        <dbReference type="Pfam" id="PF10590"/>
    </source>
</evidence>
<feature type="binding site" evidence="7 9">
    <location>
        <position position="184"/>
    </location>
    <ligand>
        <name>FMN</name>
        <dbReference type="ChEBI" id="CHEBI:58210"/>
    </ligand>
</feature>
<comment type="caution">
    <text evidence="12">The sequence shown here is derived from an EMBL/GenBank/DDBJ whole genome shotgun (WGS) entry which is preliminary data.</text>
</comment>
<evidence type="ECO:0000313" key="13">
    <source>
        <dbReference type="Proteomes" id="UP000265926"/>
    </source>
</evidence>
<evidence type="ECO:0000256" key="3">
    <source>
        <dbReference type="ARBA" id="ARBA00022630"/>
    </source>
</evidence>
<keyword evidence="4 7" id="KW-0288">FMN</keyword>
<feature type="binding site" evidence="7 8">
    <location>
        <position position="65"/>
    </location>
    <ligand>
        <name>substrate</name>
    </ligand>
</feature>
<comment type="function">
    <text evidence="7">Catalyzes the oxidation of either pyridoxine 5'-phosphate (PNP) or pyridoxamine 5'-phosphate (PMP) into pyridoxal 5'-phosphate (PLP).</text>
</comment>
<comment type="cofactor">
    <cofactor evidence="7 9">
        <name>FMN</name>
        <dbReference type="ChEBI" id="CHEBI:58210"/>
    </cofactor>
    <text evidence="7 9">Binds 1 FMN per subunit.</text>
</comment>
<dbReference type="GO" id="GO:0010181">
    <property type="term" value="F:FMN binding"/>
    <property type="evidence" value="ECO:0007669"/>
    <property type="project" value="UniProtKB-UniRule"/>
</dbReference>
<proteinExistence type="inferred from homology"/>
<dbReference type="EMBL" id="QWGR01000019">
    <property type="protein sequence ID" value="RIJ45868.1"/>
    <property type="molecule type" value="Genomic_DNA"/>
</dbReference>
<feature type="binding site" evidence="7 9">
    <location>
        <begin position="75"/>
        <end position="76"/>
    </location>
    <ligand>
        <name>FMN</name>
        <dbReference type="ChEBI" id="CHEBI:58210"/>
    </ligand>
</feature>
<reference evidence="12 13" key="1">
    <citation type="submission" date="2018-08" db="EMBL/GenBank/DDBJ databases">
        <title>Pallidiluteibacterium maritimus gen. nov., sp. nov., isolated from coastal sediment.</title>
        <authorList>
            <person name="Zhou L.Y."/>
        </authorList>
    </citation>
    <scope>NUCLEOTIDE SEQUENCE [LARGE SCALE GENOMIC DNA]</scope>
    <source>
        <strain evidence="12 13">XSD2</strain>
    </source>
</reference>
<comment type="pathway">
    <text evidence="7">Cofactor metabolism; pyridoxal 5'-phosphate salvage; pyridoxal 5'-phosphate from pyridoxamine 5'-phosphate: step 1/1.</text>
</comment>
<feature type="binding site" evidence="7 9">
    <location>
        <position position="104"/>
    </location>
    <ligand>
        <name>FMN</name>
        <dbReference type="ChEBI" id="CHEBI:58210"/>
    </ligand>
</feature>
<dbReference type="Pfam" id="PF10590">
    <property type="entry name" value="PNP_phzG_C"/>
    <property type="match status" value="1"/>
</dbReference>
<dbReference type="Proteomes" id="UP000265926">
    <property type="component" value="Unassembled WGS sequence"/>
</dbReference>
<evidence type="ECO:0000256" key="1">
    <source>
        <dbReference type="ARBA" id="ARBA00007301"/>
    </source>
</evidence>
<dbReference type="AlphaFoldDB" id="A0A399SR67"/>
<dbReference type="NCBIfam" id="TIGR00558">
    <property type="entry name" value="pdxH"/>
    <property type="match status" value="1"/>
</dbReference>
<dbReference type="GO" id="GO:0004733">
    <property type="term" value="F:pyridoxamine phosphate oxidase activity"/>
    <property type="evidence" value="ECO:0007669"/>
    <property type="project" value="UniProtKB-UniRule"/>
</dbReference>
<dbReference type="UniPathway" id="UPA01068">
    <property type="reaction ID" value="UER00304"/>
</dbReference>
<dbReference type="InterPro" id="IPR019576">
    <property type="entry name" value="Pyridoxamine_oxidase_dimer_C"/>
</dbReference>
<feature type="domain" description="Pyridoxamine 5'-phosphate oxidase N-terminal" evidence="10">
    <location>
        <begin position="33"/>
        <end position="157"/>
    </location>
</feature>
<evidence type="ECO:0000256" key="9">
    <source>
        <dbReference type="PIRSR" id="PIRSR000190-2"/>
    </source>
</evidence>
<evidence type="ECO:0000256" key="7">
    <source>
        <dbReference type="HAMAP-Rule" id="MF_01629"/>
    </source>
</evidence>
<dbReference type="PANTHER" id="PTHR10851">
    <property type="entry name" value="PYRIDOXINE-5-PHOSPHATE OXIDASE"/>
    <property type="match status" value="1"/>
</dbReference>
<evidence type="ECO:0000256" key="8">
    <source>
        <dbReference type="PIRSR" id="PIRSR000190-1"/>
    </source>
</evidence>
<dbReference type="FunFam" id="2.30.110.10:FF:000020">
    <property type="entry name" value="PNPO isoform 11"/>
    <property type="match status" value="1"/>
</dbReference>
<dbReference type="InterPro" id="IPR011576">
    <property type="entry name" value="Pyridox_Oxase_N"/>
</dbReference>
<dbReference type="EC" id="1.4.3.5" evidence="7"/>